<proteinExistence type="predicted"/>
<dbReference type="AlphaFoldDB" id="A0A6M3JMX2"/>
<gene>
    <name evidence="1" type="ORF">MM415A03163_0004</name>
</gene>
<evidence type="ECO:0000313" key="1">
    <source>
        <dbReference type="EMBL" id="QJA71474.1"/>
    </source>
</evidence>
<sequence>MQDAKNPYGYLEGTMKTIGPNWKEKEFLKEATAEASEWQQLVEMLKKARGK</sequence>
<reference evidence="1" key="1">
    <citation type="submission" date="2020-03" db="EMBL/GenBank/DDBJ databases">
        <title>The deep terrestrial virosphere.</title>
        <authorList>
            <person name="Holmfeldt K."/>
            <person name="Nilsson E."/>
            <person name="Simone D."/>
            <person name="Lopez-Fernandez M."/>
            <person name="Wu X."/>
            <person name="de Brujin I."/>
            <person name="Lundin D."/>
            <person name="Andersson A."/>
            <person name="Bertilsson S."/>
            <person name="Dopson M."/>
        </authorList>
    </citation>
    <scope>NUCLEOTIDE SEQUENCE</scope>
    <source>
        <strain evidence="1">MM415A03163</strain>
    </source>
</reference>
<organism evidence="1">
    <name type="scientific">viral metagenome</name>
    <dbReference type="NCBI Taxonomy" id="1070528"/>
    <lineage>
        <taxon>unclassified sequences</taxon>
        <taxon>metagenomes</taxon>
        <taxon>organismal metagenomes</taxon>
    </lineage>
</organism>
<protein>
    <submittedName>
        <fullName evidence="1">Uncharacterized protein</fullName>
    </submittedName>
</protein>
<dbReference type="EMBL" id="MT141876">
    <property type="protein sequence ID" value="QJA71474.1"/>
    <property type="molecule type" value="Genomic_DNA"/>
</dbReference>
<name>A0A6M3JMX2_9ZZZZ</name>
<accession>A0A6M3JMX2</accession>